<dbReference type="EMBL" id="FOTY01000013">
    <property type="protein sequence ID" value="SFM06386.1"/>
    <property type="molecule type" value="Genomic_DNA"/>
</dbReference>
<dbReference type="InterPro" id="IPR042177">
    <property type="entry name" value="Cell/Rod_1"/>
</dbReference>
<keyword evidence="3 5" id="KW-0133">Cell shape</keyword>
<evidence type="ECO:0000256" key="4">
    <source>
        <dbReference type="ARBA" id="ARBA00032089"/>
    </source>
</evidence>
<feature type="coiled-coil region" evidence="6">
    <location>
        <begin position="79"/>
        <end position="106"/>
    </location>
</feature>
<sequence length="314" mass="34684">MPHFFSNKRLILLMVSIIVLVSLIGFSTRNNETITWPEKFLRDTTGVVQSLVSRPAHMTAGFFGNVADIFNVYEENQMLKSRMEEFASLSAELETVKQENATLREMIDSESSLNDYTTRTALVIHRSPDKWTDMIGINKGSQNGVSKNMAVVTSEGLIGKVKTTSEFTSSVQLLSDDSRTNRVSAMVATDGEPVYAFIEGWNEEEEGLMLRKIQSDAEIKEGQQVITSGLGGLFPRGLAIGTITSLEPDEFGLSYNALVEPAADYYNLEQVNVIERTSETLDDTIQQNTNEENEEDEEEPVEVEDPDAGGGGSS</sequence>
<organism evidence="9 10">
    <name type="scientific">Salibacterium qingdaonense</name>
    <dbReference type="NCBI Taxonomy" id="266892"/>
    <lineage>
        <taxon>Bacteria</taxon>
        <taxon>Bacillati</taxon>
        <taxon>Bacillota</taxon>
        <taxon>Bacilli</taxon>
        <taxon>Bacillales</taxon>
        <taxon>Bacillaceae</taxon>
    </lineage>
</organism>
<evidence type="ECO:0000256" key="5">
    <source>
        <dbReference type="PIRNR" id="PIRNR038471"/>
    </source>
</evidence>
<keyword evidence="10" id="KW-1185">Reference proteome</keyword>
<dbReference type="NCBIfam" id="TIGR00219">
    <property type="entry name" value="mreC"/>
    <property type="match status" value="1"/>
</dbReference>
<comment type="similarity">
    <text evidence="1 5">Belongs to the MreC family.</text>
</comment>
<dbReference type="InterPro" id="IPR042175">
    <property type="entry name" value="Cell/Rod_MreC_2"/>
</dbReference>
<dbReference type="PANTHER" id="PTHR34138:SF1">
    <property type="entry name" value="CELL SHAPE-DETERMINING PROTEIN MREC"/>
    <property type="match status" value="1"/>
</dbReference>
<evidence type="ECO:0000256" key="3">
    <source>
        <dbReference type="ARBA" id="ARBA00022960"/>
    </source>
</evidence>
<dbReference type="InterPro" id="IPR055342">
    <property type="entry name" value="MreC_beta-barrel_core"/>
</dbReference>
<evidence type="ECO:0000259" key="8">
    <source>
        <dbReference type="Pfam" id="PF04085"/>
    </source>
</evidence>
<feature type="compositionally biased region" description="Acidic residues" evidence="7">
    <location>
        <begin position="291"/>
        <end position="307"/>
    </location>
</feature>
<dbReference type="Gene3D" id="1.20.5.490">
    <property type="entry name" value="Single helix bin"/>
    <property type="match status" value="1"/>
</dbReference>
<dbReference type="Proteomes" id="UP000199668">
    <property type="component" value="Unassembled WGS sequence"/>
</dbReference>
<dbReference type="Gene3D" id="2.40.10.350">
    <property type="entry name" value="Rod shape-determining protein MreC, domain 2"/>
    <property type="match status" value="1"/>
</dbReference>
<dbReference type="Gene3D" id="2.40.10.340">
    <property type="entry name" value="Rod shape-determining protein MreC, domain 1"/>
    <property type="match status" value="1"/>
</dbReference>
<dbReference type="RefSeq" id="WP_090927101.1">
    <property type="nucleotide sequence ID" value="NZ_FOTY01000013.1"/>
</dbReference>
<dbReference type="OrthoDB" id="9792313at2"/>
<comment type="function">
    <text evidence="5">Involved in formation and maintenance of cell shape.</text>
</comment>
<proteinExistence type="inferred from homology"/>
<evidence type="ECO:0000256" key="1">
    <source>
        <dbReference type="ARBA" id="ARBA00009369"/>
    </source>
</evidence>
<dbReference type="GO" id="GO:0005886">
    <property type="term" value="C:plasma membrane"/>
    <property type="evidence" value="ECO:0007669"/>
    <property type="project" value="TreeGrafter"/>
</dbReference>
<evidence type="ECO:0000313" key="9">
    <source>
        <dbReference type="EMBL" id="SFM06386.1"/>
    </source>
</evidence>
<gene>
    <name evidence="9" type="ORF">SAMN04488054_11343</name>
</gene>
<evidence type="ECO:0000256" key="2">
    <source>
        <dbReference type="ARBA" id="ARBA00013855"/>
    </source>
</evidence>
<feature type="domain" description="Rod shape-determining protein MreC beta-barrel core" evidence="8">
    <location>
        <begin position="123"/>
        <end position="275"/>
    </location>
</feature>
<dbReference type="PIRSF" id="PIRSF038471">
    <property type="entry name" value="MreC"/>
    <property type="match status" value="1"/>
</dbReference>
<protein>
    <recommendedName>
        <fullName evidence="2 5">Cell shape-determining protein MreC</fullName>
    </recommendedName>
    <alternativeName>
        <fullName evidence="4 5">Cell shape protein MreC</fullName>
    </alternativeName>
</protein>
<evidence type="ECO:0000256" key="7">
    <source>
        <dbReference type="SAM" id="MobiDB-lite"/>
    </source>
</evidence>
<dbReference type="PANTHER" id="PTHR34138">
    <property type="entry name" value="CELL SHAPE-DETERMINING PROTEIN MREC"/>
    <property type="match status" value="1"/>
</dbReference>
<evidence type="ECO:0000256" key="6">
    <source>
        <dbReference type="SAM" id="Coils"/>
    </source>
</evidence>
<dbReference type="InterPro" id="IPR007221">
    <property type="entry name" value="MreC"/>
</dbReference>
<dbReference type="GO" id="GO:0008360">
    <property type="term" value="P:regulation of cell shape"/>
    <property type="evidence" value="ECO:0007669"/>
    <property type="project" value="UniProtKB-KW"/>
</dbReference>
<name>A0A1I4MTK0_9BACI</name>
<dbReference type="AlphaFoldDB" id="A0A1I4MTK0"/>
<dbReference type="Pfam" id="PF04085">
    <property type="entry name" value="MreC"/>
    <property type="match status" value="1"/>
</dbReference>
<reference evidence="9 10" key="1">
    <citation type="submission" date="2016-10" db="EMBL/GenBank/DDBJ databases">
        <authorList>
            <person name="de Groot N.N."/>
        </authorList>
    </citation>
    <scope>NUCLEOTIDE SEQUENCE [LARGE SCALE GENOMIC DNA]</scope>
    <source>
        <strain evidence="9 10">CGMCC 1.6134</strain>
    </source>
</reference>
<accession>A0A1I4MTK0</accession>
<dbReference type="STRING" id="266892.SAMN04488054_11343"/>
<evidence type="ECO:0000313" key="10">
    <source>
        <dbReference type="Proteomes" id="UP000199668"/>
    </source>
</evidence>
<keyword evidence="6" id="KW-0175">Coiled coil</keyword>
<feature type="region of interest" description="Disordered" evidence="7">
    <location>
        <begin position="280"/>
        <end position="314"/>
    </location>
</feature>